<evidence type="ECO:0000256" key="1">
    <source>
        <dbReference type="ARBA" id="ARBA00022837"/>
    </source>
</evidence>
<comment type="caution">
    <text evidence="3">The sequence shown here is derived from an EMBL/GenBank/DDBJ whole genome shotgun (WGS) entry which is preliminary data.</text>
</comment>
<evidence type="ECO:0000259" key="2">
    <source>
        <dbReference type="PROSITE" id="PS50222"/>
    </source>
</evidence>
<evidence type="ECO:0000313" key="3">
    <source>
        <dbReference type="EMBL" id="GAX78291.1"/>
    </source>
</evidence>
<dbReference type="GO" id="GO:0005509">
    <property type="term" value="F:calcium ion binding"/>
    <property type="evidence" value="ECO:0007669"/>
    <property type="project" value="InterPro"/>
</dbReference>
<dbReference type="AlphaFoldDB" id="A0A250X5D9"/>
<name>A0A250X5D9_9CHLO</name>
<dbReference type="STRING" id="1157962.A0A250X5D9"/>
<dbReference type="InterPro" id="IPR011992">
    <property type="entry name" value="EF-hand-dom_pair"/>
</dbReference>
<organism evidence="3 4">
    <name type="scientific">Chlamydomonas eustigma</name>
    <dbReference type="NCBI Taxonomy" id="1157962"/>
    <lineage>
        <taxon>Eukaryota</taxon>
        <taxon>Viridiplantae</taxon>
        <taxon>Chlorophyta</taxon>
        <taxon>core chlorophytes</taxon>
        <taxon>Chlorophyceae</taxon>
        <taxon>CS clade</taxon>
        <taxon>Chlamydomonadales</taxon>
        <taxon>Chlamydomonadaceae</taxon>
        <taxon>Chlamydomonas</taxon>
    </lineage>
</organism>
<accession>A0A250X5D9</accession>
<dbReference type="Pfam" id="PF13202">
    <property type="entry name" value="EF-hand_5"/>
    <property type="match status" value="1"/>
</dbReference>
<protein>
    <recommendedName>
        <fullName evidence="2">EF-hand domain-containing protein</fullName>
    </recommendedName>
</protein>
<dbReference type="InterPro" id="IPR002048">
    <property type="entry name" value="EF_hand_dom"/>
</dbReference>
<dbReference type="PROSITE" id="PS00018">
    <property type="entry name" value="EF_HAND_1"/>
    <property type="match status" value="3"/>
</dbReference>
<dbReference type="OrthoDB" id="26525at2759"/>
<dbReference type="Proteomes" id="UP000232323">
    <property type="component" value="Unassembled WGS sequence"/>
</dbReference>
<keyword evidence="1" id="KW-0106">Calcium</keyword>
<proteinExistence type="predicted"/>
<gene>
    <name evidence="3" type="ORF">CEUSTIGMA_g5733.t1</name>
</gene>
<reference evidence="3 4" key="1">
    <citation type="submission" date="2017-08" db="EMBL/GenBank/DDBJ databases">
        <title>Acidophilic green algal genome provides insights into adaptation to an acidic environment.</title>
        <authorList>
            <person name="Hirooka S."/>
            <person name="Hirose Y."/>
            <person name="Kanesaki Y."/>
            <person name="Higuchi S."/>
            <person name="Fujiwara T."/>
            <person name="Onuma R."/>
            <person name="Era A."/>
            <person name="Ohbayashi R."/>
            <person name="Uzuka A."/>
            <person name="Nozaki H."/>
            <person name="Yoshikawa H."/>
            <person name="Miyagishima S.Y."/>
        </authorList>
    </citation>
    <scope>NUCLEOTIDE SEQUENCE [LARGE SCALE GENOMIC DNA]</scope>
    <source>
        <strain evidence="3 4">NIES-2499</strain>
    </source>
</reference>
<dbReference type="EMBL" id="BEGY01000031">
    <property type="protein sequence ID" value="GAX78291.1"/>
    <property type="molecule type" value="Genomic_DNA"/>
</dbReference>
<dbReference type="PROSITE" id="PS50222">
    <property type="entry name" value="EF_HAND_2"/>
    <property type="match status" value="2"/>
</dbReference>
<feature type="domain" description="EF-hand" evidence="2">
    <location>
        <begin position="80"/>
        <end position="115"/>
    </location>
</feature>
<dbReference type="SUPFAM" id="SSF47473">
    <property type="entry name" value="EF-hand"/>
    <property type="match status" value="1"/>
</dbReference>
<dbReference type="Gene3D" id="1.10.238.10">
    <property type="entry name" value="EF-hand"/>
    <property type="match status" value="2"/>
</dbReference>
<dbReference type="InterPro" id="IPR018247">
    <property type="entry name" value="EF_Hand_1_Ca_BS"/>
</dbReference>
<dbReference type="Pfam" id="PF13499">
    <property type="entry name" value="EF-hand_7"/>
    <property type="match status" value="1"/>
</dbReference>
<feature type="domain" description="EF-hand" evidence="2">
    <location>
        <begin position="44"/>
        <end position="79"/>
    </location>
</feature>
<sequence>MNTLADVMRPTYEFVDSNKNGVITLDEIKQLSSEVSQKEGFAEPSETQLQFTMRLFDLNQDGTLTTNEMLTSLALDAVVSEDAVDEDTYNIFDKNGDGFVERDDWSAPFGDIGGERGEEVKTYVFNRVDHLNDGDNRLNVTELGNGITLVRTLALGY</sequence>
<evidence type="ECO:0000313" key="4">
    <source>
        <dbReference type="Proteomes" id="UP000232323"/>
    </source>
</evidence>
<keyword evidence="4" id="KW-1185">Reference proteome</keyword>